<comment type="caution">
    <text evidence="1">The sequence shown here is derived from an EMBL/GenBank/DDBJ whole genome shotgun (WGS) entry which is preliminary data.</text>
</comment>
<gene>
    <name evidence="1" type="ORF">B1H18_21610</name>
</gene>
<proteinExistence type="predicted"/>
<evidence type="ECO:0000313" key="2">
    <source>
        <dbReference type="Proteomes" id="UP000190539"/>
    </source>
</evidence>
<accession>A0A1V4A5C8</accession>
<keyword evidence="2" id="KW-1185">Reference proteome</keyword>
<dbReference type="EMBL" id="MVFC01000020">
    <property type="protein sequence ID" value="OON75941.1"/>
    <property type="molecule type" value="Genomic_DNA"/>
</dbReference>
<dbReference type="STRING" id="83656.B1H18_21610"/>
<dbReference type="OrthoDB" id="3504852at2"/>
<name>A0A1V4A5C8_9ACTN</name>
<protein>
    <submittedName>
        <fullName evidence="1">Uncharacterized protein</fullName>
    </submittedName>
</protein>
<reference evidence="1 2" key="1">
    <citation type="submission" date="2017-02" db="EMBL/GenBank/DDBJ databases">
        <title>Draft Genome Sequence of Streptomyces tsukubaensis F601, a Producer of the immunosuppressant tacrolimus FK506.</title>
        <authorList>
            <person name="Zong G."/>
            <person name="Zhong C."/>
            <person name="Fu J."/>
            <person name="Qin R."/>
            <person name="Cao G."/>
        </authorList>
    </citation>
    <scope>NUCLEOTIDE SEQUENCE [LARGE SCALE GENOMIC DNA]</scope>
    <source>
        <strain evidence="1 2">F601</strain>
    </source>
</reference>
<organism evidence="1 2">
    <name type="scientific">Streptomyces tsukubensis</name>
    <dbReference type="NCBI Taxonomy" id="83656"/>
    <lineage>
        <taxon>Bacteria</taxon>
        <taxon>Bacillati</taxon>
        <taxon>Actinomycetota</taxon>
        <taxon>Actinomycetes</taxon>
        <taxon>Kitasatosporales</taxon>
        <taxon>Streptomycetaceae</taxon>
        <taxon>Streptomyces</taxon>
    </lineage>
</organism>
<dbReference type="Proteomes" id="UP000190539">
    <property type="component" value="Unassembled WGS sequence"/>
</dbReference>
<dbReference type="RefSeq" id="WP_077970104.1">
    <property type="nucleotide sequence ID" value="NZ_CP045178.1"/>
</dbReference>
<evidence type="ECO:0000313" key="1">
    <source>
        <dbReference type="EMBL" id="OON75941.1"/>
    </source>
</evidence>
<dbReference type="AlphaFoldDB" id="A0A1V4A5C8"/>
<sequence length="367" mass="39475">MNLSMASRIPLVRRHKAPALPLDQRITHLTGLAVELSGASHHDLVARASGVLNYAALVASDVGIPDLAADLCWRQHQVFAGAGTLTEDIAVMSLMPLINISRLLTREGDGEAAYDVLTRLYRAALKRGPVEIRGNTVDLSVLTATDADHRKVCQELWVTVLVDGARALARIGRWTGAAEAMTAHRGIGNRLLDGRQIMIMSLLERGLYQQARDTIESSVLTEPWENTVAALLHVCCRPPGSRTPQSELDHALQEATALLAPPDASTVVFQARVGLTALELVPDHTARPVVPLREAIANMASRDAYAAREVLNHPVLSPRLACEQRKALTAVISASGLGAGELPQAHMNALTESVEKAEAALGRLLYT</sequence>